<proteinExistence type="predicted"/>
<evidence type="ECO:0000313" key="1">
    <source>
        <dbReference type="EMBL" id="MBA5779535.1"/>
    </source>
</evidence>
<dbReference type="Proteomes" id="UP000541109">
    <property type="component" value="Unassembled WGS sequence"/>
</dbReference>
<reference evidence="1 2" key="1">
    <citation type="submission" date="2020-07" db="EMBL/GenBank/DDBJ databases">
        <title>Stappia sp., F7233, whole genome shotgun sequencing project.</title>
        <authorList>
            <person name="Jiang S."/>
            <person name="Liu Z.W."/>
            <person name="Du Z.J."/>
        </authorList>
    </citation>
    <scope>NUCLEOTIDE SEQUENCE [LARGE SCALE GENOMIC DNA]</scope>
    <source>
        <strain evidence="1 2">F7233</strain>
    </source>
</reference>
<gene>
    <name evidence="1" type="ORF">H2509_20585</name>
</gene>
<accession>A0A839AK70</accession>
<evidence type="ECO:0008006" key="3">
    <source>
        <dbReference type="Google" id="ProtNLM"/>
    </source>
</evidence>
<protein>
    <recommendedName>
        <fullName evidence="3">NlpC/P60 domain-containing protein</fullName>
    </recommendedName>
</protein>
<sequence length="138" mass="15040">MSVSPDALGALQALIGSPYSNTDERPGYHCWGLFCEVQRILGRDGLPRIVLERMTAASQGDALLHHGERENWREIPAPVHGAAVMLGRSRLPIHIGAFVGIDGGGVLHATPKLGVVFETLETLRFAGWRYQTFLVPVT</sequence>
<dbReference type="AlphaFoldDB" id="A0A839AK70"/>
<comment type="caution">
    <text evidence="1">The sequence shown here is derived from an EMBL/GenBank/DDBJ whole genome shotgun (WGS) entry which is preliminary data.</text>
</comment>
<organism evidence="1 2">
    <name type="scientific">Stappia albiluteola</name>
    <dbReference type="NCBI Taxonomy" id="2758565"/>
    <lineage>
        <taxon>Bacteria</taxon>
        <taxon>Pseudomonadati</taxon>
        <taxon>Pseudomonadota</taxon>
        <taxon>Alphaproteobacteria</taxon>
        <taxon>Hyphomicrobiales</taxon>
        <taxon>Stappiaceae</taxon>
        <taxon>Stappia</taxon>
    </lineage>
</organism>
<evidence type="ECO:0000313" key="2">
    <source>
        <dbReference type="Proteomes" id="UP000541109"/>
    </source>
</evidence>
<dbReference type="RefSeq" id="WP_182168360.1">
    <property type="nucleotide sequence ID" value="NZ_JACFXV010000069.1"/>
</dbReference>
<dbReference type="EMBL" id="JACFXV010000069">
    <property type="protein sequence ID" value="MBA5779535.1"/>
    <property type="molecule type" value="Genomic_DNA"/>
</dbReference>
<name>A0A839AK70_9HYPH</name>
<keyword evidence="2" id="KW-1185">Reference proteome</keyword>